<dbReference type="Proteomes" id="UP000176420">
    <property type="component" value="Unassembled WGS sequence"/>
</dbReference>
<gene>
    <name evidence="2" type="ORF">A2319_01855</name>
</gene>
<protein>
    <submittedName>
        <fullName evidence="2">Uncharacterized protein</fullName>
    </submittedName>
</protein>
<evidence type="ECO:0000313" key="3">
    <source>
        <dbReference type="Proteomes" id="UP000176420"/>
    </source>
</evidence>
<evidence type="ECO:0000256" key="1">
    <source>
        <dbReference type="SAM" id="Phobius"/>
    </source>
</evidence>
<keyword evidence="1" id="KW-1133">Transmembrane helix</keyword>
<comment type="caution">
    <text evidence="2">The sequence shown here is derived from an EMBL/GenBank/DDBJ whole genome shotgun (WGS) entry which is preliminary data.</text>
</comment>
<reference evidence="2 3" key="1">
    <citation type="journal article" date="2016" name="Nat. Commun.">
        <title>Thousands of microbial genomes shed light on interconnected biogeochemical processes in an aquifer system.</title>
        <authorList>
            <person name="Anantharaman K."/>
            <person name="Brown C.T."/>
            <person name="Hug L.A."/>
            <person name="Sharon I."/>
            <person name="Castelle C.J."/>
            <person name="Probst A.J."/>
            <person name="Thomas B.C."/>
            <person name="Singh A."/>
            <person name="Wilkins M.J."/>
            <person name="Karaoz U."/>
            <person name="Brodie E.L."/>
            <person name="Williams K.H."/>
            <person name="Hubbard S.S."/>
            <person name="Banfield J.F."/>
        </authorList>
    </citation>
    <scope>NUCLEOTIDE SEQUENCE [LARGE SCALE GENOMIC DNA]</scope>
</reference>
<sequence>MMQKIKIISFHLAGLFLGIFLGKNINPNLTCSKDIENYSMTRMAMPYRAIEQTLFDRIFCVILSPVFITSLFLLSLGIGIIILTKQKIKNAKKSS</sequence>
<dbReference type="EMBL" id="MHKI01000013">
    <property type="protein sequence ID" value="OGY87046.1"/>
    <property type="molecule type" value="Genomic_DNA"/>
</dbReference>
<organism evidence="2 3">
    <name type="scientific">Candidatus Kerfeldbacteria bacterium RIFOXYB2_FULL_38_14</name>
    <dbReference type="NCBI Taxonomy" id="1798547"/>
    <lineage>
        <taxon>Bacteria</taxon>
        <taxon>Candidatus Kerfeldiibacteriota</taxon>
    </lineage>
</organism>
<name>A0A1G2BEE9_9BACT</name>
<feature type="transmembrane region" description="Helical" evidence="1">
    <location>
        <begin position="56"/>
        <end position="83"/>
    </location>
</feature>
<keyword evidence="1" id="KW-0812">Transmembrane</keyword>
<keyword evidence="1" id="KW-0472">Membrane</keyword>
<proteinExistence type="predicted"/>
<accession>A0A1G2BEE9</accession>
<dbReference type="AlphaFoldDB" id="A0A1G2BEE9"/>
<evidence type="ECO:0000313" key="2">
    <source>
        <dbReference type="EMBL" id="OGY87046.1"/>
    </source>
</evidence>